<name>B8BRJ8_THAPS</name>
<dbReference type="PaxDb" id="35128-Thaps20933"/>
<feature type="signal peptide" evidence="3">
    <location>
        <begin position="1"/>
        <end position="18"/>
    </location>
</feature>
<keyword evidence="3" id="KW-0732">Signal</keyword>
<evidence type="ECO:0000256" key="2">
    <source>
        <dbReference type="SAM" id="MobiDB-lite"/>
    </source>
</evidence>
<gene>
    <name evidence="4" type="ORF">THAPSDRAFT_20933</name>
</gene>
<dbReference type="GeneID" id="7453412"/>
<organism evidence="4 5">
    <name type="scientific">Thalassiosira pseudonana</name>
    <name type="common">Marine diatom</name>
    <name type="synonym">Cyclotella nana</name>
    <dbReference type="NCBI Taxonomy" id="35128"/>
    <lineage>
        <taxon>Eukaryota</taxon>
        <taxon>Sar</taxon>
        <taxon>Stramenopiles</taxon>
        <taxon>Ochrophyta</taxon>
        <taxon>Bacillariophyta</taxon>
        <taxon>Coscinodiscophyceae</taxon>
        <taxon>Thalassiosirophycidae</taxon>
        <taxon>Thalassiosirales</taxon>
        <taxon>Thalassiosiraceae</taxon>
        <taxon>Thalassiosira</taxon>
    </lineage>
</organism>
<reference evidence="4 5" key="2">
    <citation type="journal article" date="2008" name="Nature">
        <title>The Phaeodactylum genome reveals the evolutionary history of diatom genomes.</title>
        <authorList>
            <person name="Bowler C."/>
            <person name="Allen A.E."/>
            <person name="Badger J.H."/>
            <person name="Grimwood J."/>
            <person name="Jabbari K."/>
            <person name="Kuo A."/>
            <person name="Maheswari U."/>
            <person name="Martens C."/>
            <person name="Maumus F."/>
            <person name="Otillar R.P."/>
            <person name="Rayko E."/>
            <person name="Salamov A."/>
            <person name="Vandepoele K."/>
            <person name="Beszteri B."/>
            <person name="Gruber A."/>
            <person name="Heijde M."/>
            <person name="Katinka M."/>
            <person name="Mock T."/>
            <person name="Valentin K."/>
            <person name="Verret F."/>
            <person name="Berges J.A."/>
            <person name="Brownlee C."/>
            <person name="Cadoret J.P."/>
            <person name="Chiovitti A."/>
            <person name="Choi C.J."/>
            <person name="Coesel S."/>
            <person name="De Martino A."/>
            <person name="Detter J.C."/>
            <person name="Durkin C."/>
            <person name="Falciatore A."/>
            <person name="Fournet J."/>
            <person name="Haruta M."/>
            <person name="Huysman M.J."/>
            <person name="Jenkins B.D."/>
            <person name="Jiroutova K."/>
            <person name="Jorgensen R.E."/>
            <person name="Joubert Y."/>
            <person name="Kaplan A."/>
            <person name="Kroger N."/>
            <person name="Kroth P.G."/>
            <person name="La Roche J."/>
            <person name="Lindquist E."/>
            <person name="Lommer M."/>
            <person name="Martin-Jezequel V."/>
            <person name="Lopez P.J."/>
            <person name="Lucas S."/>
            <person name="Mangogna M."/>
            <person name="McGinnis K."/>
            <person name="Medlin L.K."/>
            <person name="Montsant A."/>
            <person name="Oudot-Le Secq M.P."/>
            <person name="Napoli C."/>
            <person name="Obornik M."/>
            <person name="Parker M.S."/>
            <person name="Petit J.L."/>
            <person name="Porcel B.M."/>
            <person name="Poulsen N."/>
            <person name="Robison M."/>
            <person name="Rychlewski L."/>
            <person name="Rynearson T.A."/>
            <person name="Schmutz J."/>
            <person name="Shapiro H."/>
            <person name="Siaut M."/>
            <person name="Stanley M."/>
            <person name="Sussman M.R."/>
            <person name="Taylor A.R."/>
            <person name="Vardi A."/>
            <person name="von Dassow P."/>
            <person name="Vyverman W."/>
            <person name="Willis A."/>
            <person name="Wyrwicz L.S."/>
            <person name="Rokhsar D.S."/>
            <person name="Weissenbach J."/>
            <person name="Armbrust E.V."/>
            <person name="Green B.R."/>
            <person name="Van de Peer Y."/>
            <person name="Grigoriev I.V."/>
        </authorList>
    </citation>
    <scope>NUCLEOTIDE SEQUENCE [LARGE SCALE GENOMIC DNA]</scope>
    <source>
        <strain evidence="4 5">CCMP1335</strain>
    </source>
</reference>
<dbReference type="KEGG" id="tps:THAPSDRAFT_20933"/>
<evidence type="ECO:0000256" key="3">
    <source>
        <dbReference type="SAM" id="SignalP"/>
    </source>
</evidence>
<proteinExistence type="predicted"/>
<feature type="compositionally biased region" description="Basic and acidic residues" evidence="2">
    <location>
        <begin position="443"/>
        <end position="461"/>
    </location>
</feature>
<dbReference type="RefSeq" id="XP_002286912.1">
    <property type="nucleotide sequence ID" value="XM_002286876.1"/>
</dbReference>
<feature type="chain" id="PRO_5002869152" evidence="3">
    <location>
        <begin position="19"/>
        <end position="492"/>
    </location>
</feature>
<reference evidence="4 5" key="1">
    <citation type="journal article" date="2004" name="Science">
        <title>The genome of the diatom Thalassiosira pseudonana: ecology, evolution, and metabolism.</title>
        <authorList>
            <person name="Armbrust E.V."/>
            <person name="Berges J.A."/>
            <person name="Bowler C."/>
            <person name="Green B.R."/>
            <person name="Martinez D."/>
            <person name="Putnam N.H."/>
            <person name="Zhou S."/>
            <person name="Allen A.E."/>
            <person name="Apt K.E."/>
            <person name="Bechner M."/>
            <person name="Brzezinski M.A."/>
            <person name="Chaal B.K."/>
            <person name="Chiovitti A."/>
            <person name="Davis A.K."/>
            <person name="Demarest M.S."/>
            <person name="Detter J.C."/>
            <person name="Glavina T."/>
            <person name="Goodstein D."/>
            <person name="Hadi M.Z."/>
            <person name="Hellsten U."/>
            <person name="Hildebrand M."/>
            <person name="Jenkins B.D."/>
            <person name="Jurka J."/>
            <person name="Kapitonov V.V."/>
            <person name="Kroger N."/>
            <person name="Lau W.W."/>
            <person name="Lane T.W."/>
            <person name="Larimer F.W."/>
            <person name="Lippmeier J.C."/>
            <person name="Lucas S."/>
            <person name="Medina M."/>
            <person name="Montsant A."/>
            <person name="Obornik M."/>
            <person name="Parker M.S."/>
            <person name="Palenik B."/>
            <person name="Pazour G.J."/>
            <person name="Richardson P.M."/>
            <person name="Rynearson T.A."/>
            <person name="Saito M.A."/>
            <person name="Schwartz D.C."/>
            <person name="Thamatrakoln K."/>
            <person name="Valentin K."/>
            <person name="Vardi A."/>
            <person name="Wilkerson F.P."/>
            <person name="Rokhsar D.S."/>
        </authorList>
    </citation>
    <scope>NUCLEOTIDE SEQUENCE [LARGE SCALE GENOMIC DNA]</scope>
    <source>
        <strain evidence="4 5">CCMP1335</strain>
    </source>
</reference>
<keyword evidence="5" id="KW-1185">Reference proteome</keyword>
<dbReference type="Proteomes" id="UP000001449">
    <property type="component" value="Chromosome 1"/>
</dbReference>
<dbReference type="InParanoid" id="B8BRJ8"/>
<dbReference type="HOGENOM" id="CLU_554931_0_0_1"/>
<dbReference type="EMBL" id="CM000638">
    <property type="protein sequence ID" value="EED96553.1"/>
    <property type="molecule type" value="Genomic_DNA"/>
</dbReference>
<dbReference type="OMA" id="NARYTGL"/>
<dbReference type="AlphaFoldDB" id="B8BRJ8"/>
<keyword evidence="1" id="KW-0175">Coiled coil</keyword>
<evidence type="ECO:0000313" key="4">
    <source>
        <dbReference type="EMBL" id="EED96553.1"/>
    </source>
</evidence>
<feature type="region of interest" description="Disordered" evidence="2">
    <location>
        <begin position="442"/>
        <end position="461"/>
    </location>
</feature>
<protein>
    <submittedName>
        <fullName evidence="4">Uncharacterized protein</fullName>
    </submittedName>
</protein>
<evidence type="ECO:0000256" key="1">
    <source>
        <dbReference type="SAM" id="Coils"/>
    </source>
</evidence>
<dbReference type="eggNOG" id="ENOG502S841">
    <property type="taxonomic scope" value="Eukaryota"/>
</dbReference>
<evidence type="ECO:0000313" key="5">
    <source>
        <dbReference type="Proteomes" id="UP000001449"/>
    </source>
</evidence>
<accession>B8BRJ8</accession>
<sequence length="492" mass="54797">MKLSIAIALIASLTGVTAFTVSNFHHHSSTATSTSATQLQVGRDTLGFDTSKLYDENEQKDIDAQEQVTEYIRENVSKVSIRSDLGKHVLISGFDPLDPSSMMVLDFLNSEDAKHFPFTKIVAHVEDLKLAKKRMIGRNARYTGLLDKLDFTTPDKEDVGALVPSAEQLADISSWVVHIGGGDMSKLGDIADAAEGAASVKNVAILVSGAQVVGGDALKEAQELLKSKATSFKYTLVVVPEWNNEPEALCAYGLVNVTDVSGSAPFTAGESFSREESLRIVTECLAIENAAGSCVVAKSAPDKKSVENRMIQSMREFGFTRIQEIEFMVSKGKKGYEAVVEETQTMVPTDKRTPEEKAAAEALKAKEMEERRAKNMEAQALQAKKEEQEEMATNWAKREYLRKSLKRNIPLKEEDFIEMVWDRAMFEAGLKQRTMEGLSVNESEERKAFKEAQNKKRAENYKKEMEKFDDMHYEDLNPEESKVFNPFLARSE</sequence>
<feature type="coiled-coil region" evidence="1">
    <location>
        <begin position="359"/>
        <end position="398"/>
    </location>
</feature>